<dbReference type="PANTHER" id="PTHR30218:SF0">
    <property type="entry name" value="POLYPHOSPHATE KINASE"/>
    <property type="match status" value="1"/>
</dbReference>
<dbReference type="Gene3D" id="1.20.58.310">
    <property type="entry name" value="Polyphosphate kinase N-terminal domain"/>
    <property type="match status" value="1"/>
</dbReference>
<evidence type="ECO:0000256" key="5">
    <source>
        <dbReference type="ARBA" id="ARBA00022840"/>
    </source>
</evidence>
<dbReference type="Pfam" id="PF13090">
    <property type="entry name" value="PP_kinase_C"/>
    <property type="match status" value="1"/>
</dbReference>
<evidence type="ECO:0000256" key="6">
    <source>
        <dbReference type="HAMAP-Rule" id="MF_00347"/>
    </source>
</evidence>
<organism evidence="12 13">
    <name type="scientific">Peptostreptococcus equinus</name>
    <dbReference type="NCBI Taxonomy" id="3003601"/>
    <lineage>
        <taxon>Bacteria</taxon>
        <taxon>Bacillati</taxon>
        <taxon>Bacillota</taxon>
        <taxon>Clostridia</taxon>
        <taxon>Peptostreptococcales</taxon>
        <taxon>Peptostreptococcaceae</taxon>
        <taxon>Peptostreptococcus</taxon>
    </lineage>
</organism>
<evidence type="ECO:0000256" key="3">
    <source>
        <dbReference type="ARBA" id="ARBA00022741"/>
    </source>
</evidence>
<feature type="domain" description="Polyphosphate kinase C-terminal" evidence="10">
    <location>
        <begin position="504"/>
        <end position="671"/>
    </location>
</feature>
<feature type="binding site" evidence="6">
    <location>
        <position position="48"/>
    </location>
    <ligand>
        <name>ATP</name>
        <dbReference type="ChEBI" id="CHEBI:30616"/>
    </ligand>
</feature>
<comment type="cofactor">
    <cofactor evidence="6">
        <name>Mg(2+)</name>
        <dbReference type="ChEBI" id="CHEBI:18420"/>
    </cofactor>
</comment>
<protein>
    <recommendedName>
        <fullName evidence="6 7">Polyphosphate kinase</fullName>
        <ecNumber evidence="6 7">2.7.4.1</ecNumber>
    </recommendedName>
    <alternativeName>
        <fullName evidence="6">ATP-polyphosphate phosphotransferase</fullName>
    </alternativeName>
    <alternativeName>
        <fullName evidence="6">Polyphosphoric acid kinase</fullName>
    </alternativeName>
</protein>
<evidence type="ECO:0000256" key="2">
    <source>
        <dbReference type="ARBA" id="ARBA00022679"/>
    </source>
</evidence>
<keyword evidence="6" id="KW-0479">Metal-binding</keyword>
<accession>A0ABY7JUV2</accession>
<keyword evidence="6" id="KW-0460">Magnesium</keyword>
<dbReference type="HAMAP" id="MF_00347">
    <property type="entry name" value="Polyphosphate_kinase"/>
    <property type="match status" value="1"/>
</dbReference>
<comment type="PTM">
    <text evidence="6 7">An intermediate of this reaction is the autophosphorylated ppk in which a phosphate is covalently linked to a histidine residue through a N-P bond.</text>
</comment>
<feature type="binding site" evidence="6">
    <location>
        <position position="562"/>
    </location>
    <ligand>
        <name>ATP</name>
        <dbReference type="ChEBI" id="CHEBI:30616"/>
    </ligand>
</feature>
<dbReference type="PIRSF" id="PIRSF015589">
    <property type="entry name" value="PP_kinase"/>
    <property type="match status" value="1"/>
</dbReference>
<comment type="similarity">
    <text evidence="6 7">Belongs to the polyphosphate kinase 1 (PPK1) family.</text>
</comment>
<dbReference type="EMBL" id="CP114052">
    <property type="protein sequence ID" value="WAW15765.1"/>
    <property type="molecule type" value="Genomic_DNA"/>
</dbReference>
<evidence type="ECO:0000259" key="9">
    <source>
        <dbReference type="Pfam" id="PF13089"/>
    </source>
</evidence>
<feature type="active site" description="Phosphohistidine intermediate" evidence="6">
    <location>
        <position position="435"/>
    </location>
</feature>
<dbReference type="Pfam" id="PF17941">
    <property type="entry name" value="PP_kinase_C_1"/>
    <property type="match status" value="1"/>
</dbReference>
<dbReference type="SUPFAM" id="SSF56024">
    <property type="entry name" value="Phospholipase D/nuclease"/>
    <property type="match status" value="2"/>
</dbReference>
<feature type="binding site" evidence="6">
    <location>
        <position position="469"/>
    </location>
    <ligand>
        <name>ATP</name>
        <dbReference type="ChEBI" id="CHEBI:30616"/>
    </ligand>
</feature>
<gene>
    <name evidence="12" type="primary">ppk1</name>
    <name evidence="6" type="synonym">ppk</name>
    <name evidence="12" type="ORF">O0R46_04750</name>
</gene>
<dbReference type="InterPro" id="IPR025198">
    <property type="entry name" value="PPK_N_dom"/>
</dbReference>
<evidence type="ECO:0000259" key="8">
    <source>
        <dbReference type="Pfam" id="PF02503"/>
    </source>
</evidence>
<feature type="binding site" evidence="6">
    <location>
        <position position="590"/>
    </location>
    <ligand>
        <name>ATP</name>
        <dbReference type="ChEBI" id="CHEBI:30616"/>
    </ligand>
</feature>
<dbReference type="InterPro" id="IPR025200">
    <property type="entry name" value="PPK_C_dom2"/>
</dbReference>
<dbReference type="NCBIfam" id="TIGR03705">
    <property type="entry name" value="poly_P_kin"/>
    <property type="match status" value="1"/>
</dbReference>
<keyword evidence="13" id="KW-1185">Reference proteome</keyword>
<evidence type="ECO:0000256" key="7">
    <source>
        <dbReference type="RuleBase" id="RU003800"/>
    </source>
</evidence>
<dbReference type="PANTHER" id="PTHR30218">
    <property type="entry name" value="POLYPHOSPHATE KINASE"/>
    <property type="match status" value="1"/>
</dbReference>
<name>A0ABY7JUV2_9FIRM</name>
<dbReference type="InterPro" id="IPR003414">
    <property type="entry name" value="PP_kinase"/>
</dbReference>
<dbReference type="Gene3D" id="3.30.870.10">
    <property type="entry name" value="Endonuclease Chain A"/>
    <property type="match status" value="2"/>
</dbReference>
<dbReference type="InterPro" id="IPR024953">
    <property type="entry name" value="PP_kinase_middle"/>
</dbReference>
<proteinExistence type="inferred from homology"/>
<feature type="binding site" evidence="6">
    <location>
        <position position="375"/>
    </location>
    <ligand>
        <name>Mg(2+)</name>
        <dbReference type="ChEBI" id="CHEBI:18420"/>
    </ligand>
</feature>
<evidence type="ECO:0000259" key="11">
    <source>
        <dbReference type="Pfam" id="PF17941"/>
    </source>
</evidence>
<dbReference type="RefSeq" id="WP_269312445.1">
    <property type="nucleotide sequence ID" value="NZ_CP114052.1"/>
</dbReference>
<evidence type="ECO:0000259" key="10">
    <source>
        <dbReference type="Pfam" id="PF13090"/>
    </source>
</evidence>
<feature type="domain" description="Polyphosphate kinase N-terminal" evidence="9">
    <location>
        <begin position="11"/>
        <end position="114"/>
    </location>
</feature>
<dbReference type="Pfam" id="PF13089">
    <property type="entry name" value="PP_kinase_N"/>
    <property type="match status" value="1"/>
</dbReference>
<dbReference type="InterPro" id="IPR036832">
    <property type="entry name" value="PPK_N_dom_sf"/>
</dbReference>
<feature type="binding site" evidence="6">
    <location>
        <position position="405"/>
    </location>
    <ligand>
        <name>Mg(2+)</name>
        <dbReference type="ChEBI" id="CHEBI:18420"/>
    </ligand>
</feature>
<keyword evidence="5 6" id="KW-0067">ATP-binding</keyword>
<dbReference type="SUPFAM" id="SSF143724">
    <property type="entry name" value="PHP14-like"/>
    <property type="match status" value="1"/>
</dbReference>
<sequence>MQVKENSLYMQNREISWLRFNERVLSEADQADVATYEKFKFVSIFTSNLDEFFMVRVGSLHDMSYMKKIALDSKTGMTPKEQISAILKMLPDMYNRKDTLYDKIVEEQKEYNIFDLKYIDLSKNQEKYINSYYEENIKPILSPQIVDIRHPFPFLNNLILYVYIELQKDGKTFFGLVEIPNSAPDFILLPGEAIDYILIEEIVYNKVEEIFNDFEIINKSVICVTRNFDLDADSELADEFDDYKDKMKMILKKRKRQAVVRLESNQRLNDNMKKFLLSKLELNEQAYFYTTSPMKMKFVFDLLSVIPSAKKEKILYPEFTPYYYNNEKKTLLIDAIEKKDMLLSYPYDDMQTFIDLLSEAADDDRVVSIKITIYRLAKNSKIAKNLIRAAENGKNVTVLLELKARFDEENNIDYSNLLYQSGCKILYGFEKYKVHSKLCQITYRGRRGEYKYITQIGTGNYNESTSKIYSDFSLITANREIGLDATDFFNYMSVGNLNGKYEYLVQSPSSLKDKFLKLIDREIQKGSDGYLFFKMNSFTDKDFIKKLSEASQNNVQVILIIRGICCLLPGVEGKTENVEVRSIVGRFLEHARVFQFGRGEQADLYIGSADLMTRNTEQRVEIACPIFDLDIKKRIEDYIKQQLNDGVKGRKMNSKGEYELVTNIHNSVASQDYFMSLANRKRMSQADNIINKKETNNLFRKLFRK</sequence>
<dbReference type="GO" id="GO:0008976">
    <property type="term" value="F:polyphosphate kinase activity"/>
    <property type="evidence" value="ECO:0007669"/>
    <property type="project" value="UniProtKB-EC"/>
</dbReference>
<keyword evidence="4 6" id="KW-0418">Kinase</keyword>
<keyword evidence="3 6" id="KW-0547">Nucleotide-binding</keyword>
<dbReference type="Gene3D" id="3.30.1840.10">
    <property type="entry name" value="Polyphosphate kinase middle domain"/>
    <property type="match status" value="1"/>
</dbReference>
<dbReference type="EC" id="2.7.4.1" evidence="6 7"/>
<keyword evidence="2 6" id="KW-0808">Transferase</keyword>
<reference evidence="12" key="1">
    <citation type="submission" date="2022-12" db="EMBL/GenBank/DDBJ databases">
        <title>Peptostreptococcus.</title>
        <authorList>
            <person name="Lee S.H."/>
        </authorList>
    </citation>
    <scope>NUCLEOTIDE SEQUENCE</scope>
    <source>
        <strain evidence="12">CBA3647</strain>
    </source>
</reference>
<dbReference type="SUPFAM" id="SSF140356">
    <property type="entry name" value="PPK N-terminal domain-like"/>
    <property type="match status" value="1"/>
</dbReference>
<dbReference type="InterPro" id="IPR041108">
    <property type="entry name" value="PP_kinase_C_1"/>
</dbReference>
<feature type="domain" description="Polyphosphate kinase middle" evidence="8">
    <location>
        <begin position="125"/>
        <end position="302"/>
    </location>
</feature>
<comment type="catalytic activity">
    <reaction evidence="6 7">
        <text>[phosphate](n) + ATP = [phosphate](n+1) + ADP</text>
        <dbReference type="Rhea" id="RHEA:19573"/>
        <dbReference type="Rhea" id="RHEA-COMP:9859"/>
        <dbReference type="Rhea" id="RHEA-COMP:14280"/>
        <dbReference type="ChEBI" id="CHEBI:16838"/>
        <dbReference type="ChEBI" id="CHEBI:30616"/>
        <dbReference type="ChEBI" id="CHEBI:456216"/>
        <dbReference type="EC" id="2.7.4.1"/>
    </reaction>
</comment>
<feature type="domain" description="Polyphosphate kinase C-terminal" evidence="11">
    <location>
        <begin position="333"/>
        <end position="493"/>
    </location>
</feature>
<evidence type="ECO:0000313" key="13">
    <source>
        <dbReference type="Proteomes" id="UP001164187"/>
    </source>
</evidence>
<evidence type="ECO:0000313" key="12">
    <source>
        <dbReference type="EMBL" id="WAW15765.1"/>
    </source>
</evidence>
<comment type="function">
    <text evidence="6 7">Catalyzes the reversible transfer of the terminal phosphate of ATP to form a long-chain polyphosphate (polyP).</text>
</comment>
<evidence type="ECO:0000256" key="1">
    <source>
        <dbReference type="ARBA" id="ARBA00022553"/>
    </source>
</evidence>
<evidence type="ECO:0000256" key="4">
    <source>
        <dbReference type="ARBA" id="ARBA00022777"/>
    </source>
</evidence>
<dbReference type="Proteomes" id="UP001164187">
    <property type="component" value="Chromosome"/>
</dbReference>
<dbReference type="Pfam" id="PF02503">
    <property type="entry name" value="PP_kinase"/>
    <property type="match status" value="1"/>
</dbReference>
<dbReference type="InterPro" id="IPR036830">
    <property type="entry name" value="PP_kinase_middle_dom_sf"/>
</dbReference>
<keyword evidence="1 6" id="KW-0597">Phosphoprotein</keyword>